<sequence length="130" mass="14438">MLIDGEAFAIFLQRRHRSHWGKGSGLGWVIVGHEGTTVISPPRGGPRDHGRGYPLSVLTPAVEGFRRQSEKKSRRQKFSPNLGEEVSRENKFGRWPNPGPSPDAKHAVIDYISPNATKKAFTTMEGLDSF</sequence>
<reference evidence="2 3" key="1">
    <citation type="submission" date="2019-07" db="EMBL/GenBank/DDBJ databases">
        <title>De Novo Assembly of kiwifruit Actinidia rufa.</title>
        <authorList>
            <person name="Sugita-Konishi S."/>
            <person name="Sato K."/>
            <person name="Mori E."/>
            <person name="Abe Y."/>
            <person name="Kisaki G."/>
            <person name="Hamano K."/>
            <person name="Suezawa K."/>
            <person name="Otani M."/>
            <person name="Fukuda T."/>
            <person name="Manabe T."/>
            <person name="Gomi K."/>
            <person name="Tabuchi M."/>
            <person name="Akimitsu K."/>
            <person name="Kataoka I."/>
        </authorList>
    </citation>
    <scope>NUCLEOTIDE SEQUENCE [LARGE SCALE GENOMIC DNA]</scope>
    <source>
        <strain evidence="3">cv. Fuchu</strain>
    </source>
</reference>
<keyword evidence="3" id="KW-1185">Reference proteome</keyword>
<feature type="region of interest" description="Disordered" evidence="1">
    <location>
        <begin position="64"/>
        <end position="106"/>
    </location>
</feature>
<evidence type="ECO:0000256" key="1">
    <source>
        <dbReference type="SAM" id="MobiDB-lite"/>
    </source>
</evidence>
<gene>
    <name evidence="2" type="ORF">Acr_04g0006860</name>
</gene>
<proteinExistence type="predicted"/>
<accession>A0A7J0EHK0</accession>
<organism evidence="2 3">
    <name type="scientific">Actinidia rufa</name>
    <dbReference type="NCBI Taxonomy" id="165716"/>
    <lineage>
        <taxon>Eukaryota</taxon>
        <taxon>Viridiplantae</taxon>
        <taxon>Streptophyta</taxon>
        <taxon>Embryophyta</taxon>
        <taxon>Tracheophyta</taxon>
        <taxon>Spermatophyta</taxon>
        <taxon>Magnoliopsida</taxon>
        <taxon>eudicotyledons</taxon>
        <taxon>Gunneridae</taxon>
        <taxon>Pentapetalae</taxon>
        <taxon>asterids</taxon>
        <taxon>Ericales</taxon>
        <taxon>Actinidiaceae</taxon>
        <taxon>Actinidia</taxon>
    </lineage>
</organism>
<evidence type="ECO:0000313" key="3">
    <source>
        <dbReference type="Proteomes" id="UP000585474"/>
    </source>
</evidence>
<name>A0A7J0EHK0_9ERIC</name>
<protein>
    <submittedName>
        <fullName evidence="2">Uncharacterized protein</fullName>
    </submittedName>
</protein>
<dbReference type="AlphaFoldDB" id="A0A7J0EHK0"/>
<dbReference type="EMBL" id="BJWL01000004">
    <property type="protein sequence ID" value="GFY85948.1"/>
    <property type="molecule type" value="Genomic_DNA"/>
</dbReference>
<evidence type="ECO:0000313" key="2">
    <source>
        <dbReference type="EMBL" id="GFY85948.1"/>
    </source>
</evidence>
<dbReference type="Proteomes" id="UP000585474">
    <property type="component" value="Unassembled WGS sequence"/>
</dbReference>
<comment type="caution">
    <text evidence="2">The sequence shown here is derived from an EMBL/GenBank/DDBJ whole genome shotgun (WGS) entry which is preliminary data.</text>
</comment>